<reference evidence="11" key="1">
    <citation type="journal article" date="2007" name="Nature">
        <title>The grapevine genome sequence suggests ancestral hexaploidization in major angiosperm phyla.</title>
        <authorList>
            <consortium name="The French-Italian Public Consortium for Grapevine Genome Characterization."/>
            <person name="Jaillon O."/>
            <person name="Aury J.-M."/>
            <person name="Noel B."/>
            <person name="Policriti A."/>
            <person name="Clepet C."/>
            <person name="Casagrande A."/>
            <person name="Choisne N."/>
            <person name="Aubourg S."/>
            <person name="Vitulo N."/>
            <person name="Jubin C."/>
            <person name="Vezzi A."/>
            <person name="Legeai F."/>
            <person name="Hugueney P."/>
            <person name="Dasilva C."/>
            <person name="Horner D."/>
            <person name="Mica E."/>
            <person name="Jublot D."/>
            <person name="Poulain J."/>
            <person name="Bruyere C."/>
            <person name="Billault A."/>
            <person name="Segurens B."/>
            <person name="Gouyvenoux M."/>
            <person name="Ugarte E."/>
            <person name="Cattonaro F."/>
            <person name="Anthouard V."/>
            <person name="Vico V."/>
            <person name="Del Fabbro C."/>
            <person name="Alaux M."/>
            <person name="Di Gaspero G."/>
            <person name="Dumas V."/>
            <person name="Felice N."/>
            <person name="Paillard S."/>
            <person name="Juman I."/>
            <person name="Moroldo M."/>
            <person name="Scalabrin S."/>
            <person name="Canaguier A."/>
            <person name="Le Clainche I."/>
            <person name="Malacrida G."/>
            <person name="Durand E."/>
            <person name="Pesole G."/>
            <person name="Laucou V."/>
            <person name="Chatelet P."/>
            <person name="Merdinoglu D."/>
            <person name="Delledonne M."/>
            <person name="Pezzotti M."/>
            <person name="Lecharny A."/>
            <person name="Scarpelli C."/>
            <person name="Artiguenave F."/>
            <person name="Pe M.E."/>
            <person name="Valle G."/>
            <person name="Morgante M."/>
            <person name="Caboche M."/>
            <person name="Adam-Blondon A.-F."/>
            <person name="Weissenbach J."/>
            <person name="Quetier F."/>
            <person name="Wincker P."/>
        </authorList>
    </citation>
    <scope>NUCLEOTIDE SEQUENCE [LARGE SCALE GENOMIC DNA]</scope>
    <source>
        <strain evidence="11">cv. Pinot noir / PN40024</strain>
    </source>
</reference>
<keyword evidence="4 7" id="KW-0694">RNA-binding</keyword>
<dbReference type="OrthoDB" id="4207594at2759"/>
<gene>
    <name evidence="10" type="ordered locus">VIT_04s0023g01580</name>
</gene>
<feature type="compositionally biased region" description="Basic and acidic residues" evidence="8">
    <location>
        <begin position="258"/>
        <end position="304"/>
    </location>
</feature>
<evidence type="ECO:0000256" key="1">
    <source>
        <dbReference type="ARBA" id="ARBA00004324"/>
    </source>
</evidence>
<dbReference type="Pfam" id="PF12220">
    <property type="entry name" value="U1snRNP70_N"/>
    <property type="match status" value="1"/>
</dbReference>
<evidence type="ECO:0000259" key="9">
    <source>
        <dbReference type="PROSITE" id="PS50102"/>
    </source>
</evidence>
<dbReference type="GO" id="GO:0005685">
    <property type="term" value="C:U1 snRNP"/>
    <property type="evidence" value="ECO:0000318"/>
    <property type="project" value="GO_Central"/>
</dbReference>
<evidence type="ECO:0000256" key="7">
    <source>
        <dbReference type="PROSITE-ProRule" id="PRU00176"/>
    </source>
</evidence>
<dbReference type="FunFam" id="3.30.70.330:FF:000153">
    <property type="entry name" value="U1 small nuclear ribonucleoprotein 70 kDa"/>
    <property type="match status" value="1"/>
</dbReference>
<dbReference type="InterPro" id="IPR022023">
    <property type="entry name" value="U1snRNP70_N"/>
</dbReference>
<dbReference type="InterPro" id="IPR035979">
    <property type="entry name" value="RBD_domain_sf"/>
</dbReference>
<dbReference type="InterPro" id="IPR051183">
    <property type="entry name" value="U1_U11-U12_snRNP_70-35kDa"/>
</dbReference>
<dbReference type="PaxDb" id="29760-VIT_04s0023g01580.t01"/>
<evidence type="ECO:0000256" key="2">
    <source>
        <dbReference type="ARBA" id="ARBA00004642"/>
    </source>
</evidence>
<evidence type="ECO:0000256" key="6">
    <source>
        <dbReference type="ARBA" id="ARBA00023274"/>
    </source>
</evidence>
<feature type="domain" description="RRM" evidence="9">
    <location>
        <begin position="138"/>
        <end position="216"/>
    </location>
</feature>
<dbReference type="GO" id="GO:0016607">
    <property type="term" value="C:nuclear speck"/>
    <property type="evidence" value="ECO:0007669"/>
    <property type="project" value="UniProtKB-SubCell"/>
</dbReference>
<dbReference type="SUPFAM" id="SSF54928">
    <property type="entry name" value="RNA-binding domain, RBD"/>
    <property type="match status" value="1"/>
</dbReference>
<dbReference type="PANTHER" id="PTHR13952">
    <property type="entry name" value="U1 SMALL NUCLEAR RIBONUCLEOPROTEIN 70 KD"/>
    <property type="match status" value="1"/>
</dbReference>
<keyword evidence="11" id="KW-1185">Reference proteome</keyword>
<protein>
    <recommendedName>
        <fullName evidence="9">RRM domain-containing protein</fullName>
    </recommendedName>
</protein>
<evidence type="ECO:0000313" key="10">
    <source>
        <dbReference type="EMBL" id="CCB44460.1"/>
    </source>
</evidence>
<dbReference type="AlphaFoldDB" id="F6GWX4"/>
<dbReference type="HOGENOM" id="CLU_045151_2_1_1"/>
<dbReference type="Gene3D" id="3.30.70.330">
    <property type="match status" value="1"/>
</dbReference>
<dbReference type="InterPro" id="IPR012677">
    <property type="entry name" value="Nucleotide-bd_a/b_plait_sf"/>
</dbReference>
<dbReference type="GO" id="GO:0030619">
    <property type="term" value="F:U1 snRNA binding"/>
    <property type="evidence" value="ECO:0000318"/>
    <property type="project" value="GO_Central"/>
</dbReference>
<dbReference type="Pfam" id="PF00076">
    <property type="entry name" value="RRM_1"/>
    <property type="match status" value="1"/>
</dbReference>
<feature type="region of interest" description="Disordered" evidence="8">
    <location>
        <begin position="110"/>
        <end position="132"/>
    </location>
</feature>
<dbReference type="GO" id="GO:0003729">
    <property type="term" value="F:mRNA binding"/>
    <property type="evidence" value="ECO:0000318"/>
    <property type="project" value="GO_Central"/>
</dbReference>
<dbReference type="STRING" id="29760.F6GWX4"/>
<organism evidence="10 11">
    <name type="scientific">Vitis vinifera</name>
    <name type="common">Grape</name>
    <dbReference type="NCBI Taxonomy" id="29760"/>
    <lineage>
        <taxon>Eukaryota</taxon>
        <taxon>Viridiplantae</taxon>
        <taxon>Streptophyta</taxon>
        <taxon>Embryophyta</taxon>
        <taxon>Tracheophyta</taxon>
        <taxon>Spermatophyta</taxon>
        <taxon>Magnoliopsida</taxon>
        <taxon>eudicotyledons</taxon>
        <taxon>Gunneridae</taxon>
        <taxon>Pentapetalae</taxon>
        <taxon>rosids</taxon>
        <taxon>Vitales</taxon>
        <taxon>Vitaceae</taxon>
        <taxon>Viteae</taxon>
        <taxon>Vitis</taxon>
    </lineage>
</organism>
<evidence type="ECO:0000256" key="8">
    <source>
        <dbReference type="SAM" id="MobiDB-lite"/>
    </source>
</evidence>
<dbReference type="PANTHER" id="PTHR13952:SF5">
    <property type="entry name" value="U1 SMALL NUCLEAR RIBONUCLEOPROTEIN 70 KDA"/>
    <property type="match status" value="1"/>
</dbReference>
<proteinExistence type="predicted"/>
<feature type="compositionally biased region" description="Basic and acidic residues" evidence="8">
    <location>
        <begin position="110"/>
        <end position="123"/>
    </location>
</feature>
<dbReference type="PROSITE" id="PS50102">
    <property type="entry name" value="RRM"/>
    <property type="match status" value="1"/>
</dbReference>
<dbReference type="InterPro" id="IPR034143">
    <property type="entry name" value="snRNP70_RRM"/>
</dbReference>
<sequence>MGDYNDALMRNNNAAVQARTKAQNRANVLQLKLIGQSHPTGLTANLLKLFEPRPPLEFKPPPEKRKCPPYTGMAQFASNFAEPGEPEYSPPVQKAETPAQRRARIHKLRLEKGAEKATEEFQKYDPNNDPNISGDPYKTLFVARLNYETTESRIKREFEAYGPIKRVRLITDKETSKPRGYAFIEYMHTRDMKAAYKQADGRKLDNRRVLVDVERGRTVPNWRPRRLGGGLGTTRVGGEEVNPKYSGREQQPVGGPPRSEEPRTREDRHGDRDREKSRERGRDREREREKSREPDRARDRDHREDRHHRDRDRNRDKDRDRDRGRDRDRTRDRDRGRDRGRDYERERDRDRDQGER</sequence>
<keyword evidence="3" id="KW-0507">mRNA processing</keyword>
<evidence type="ECO:0000313" key="11">
    <source>
        <dbReference type="Proteomes" id="UP000009183"/>
    </source>
</evidence>
<dbReference type="eggNOG" id="KOG0113">
    <property type="taxonomic scope" value="Eukaryota"/>
</dbReference>
<dbReference type="InterPro" id="IPR000504">
    <property type="entry name" value="RRM_dom"/>
</dbReference>
<evidence type="ECO:0000256" key="3">
    <source>
        <dbReference type="ARBA" id="ARBA00022664"/>
    </source>
</evidence>
<comment type="subcellular location">
    <subcellularLocation>
        <location evidence="1">Nucleus speckle</location>
    </subcellularLocation>
    <subcellularLocation>
        <location evidence="2">Nucleus</location>
        <location evidence="2">Nucleoplasm</location>
    </subcellularLocation>
</comment>
<dbReference type="EMBL" id="FN594959">
    <property type="protein sequence ID" value="CCB44460.1"/>
    <property type="molecule type" value="Genomic_DNA"/>
</dbReference>
<dbReference type="GO" id="GO:0071004">
    <property type="term" value="C:U2-type prespliceosome"/>
    <property type="evidence" value="ECO:0000318"/>
    <property type="project" value="GO_Central"/>
</dbReference>
<accession>F6GWX4</accession>
<keyword evidence="5" id="KW-0539">Nucleus</keyword>
<evidence type="ECO:0000256" key="4">
    <source>
        <dbReference type="ARBA" id="ARBA00022884"/>
    </source>
</evidence>
<name>F6GWX4_VITVI</name>
<dbReference type="FunCoup" id="F6GWX4">
    <property type="interactions" value="1529"/>
</dbReference>
<feature type="compositionally biased region" description="Basic and acidic residues" evidence="8">
    <location>
        <begin position="311"/>
        <end position="356"/>
    </location>
</feature>
<feature type="region of interest" description="Disordered" evidence="8">
    <location>
        <begin position="220"/>
        <end position="356"/>
    </location>
</feature>
<dbReference type="InParanoid" id="F6GWX4"/>
<keyword evidence="6" id="KW-0687">Ribonucleoprotein</keyword>
<evidence type="ECO:0000256" key="5">
    <source>
        <dbReference type="ARBA" id="ARBA00023242"/>
    </source>
</evidence>
<dbReference type="CDD" id="cd12236">
    <property type="entry name" value="RRM_snRNP70"/>
    <property type="match status" value="1"/>
</dbReference>
<dbReference type="GO" id="GO:0000398">
    <property type="term" value="P:mRNA splicing, via spliceosome"/>
    <property type="evidence" value="ECO:0000318"/>
    <property type="project" value="GO_Central"/>
</dbReference>
<dbReference type="Proteomes" id="UP000009183">
    <property type="component" value="Chromosome 4"/>
</dbReference>
<dbReference type="SMART" id="SM00360">
    <property type="entry name" value="RRM"/>
    <property type="match status" value="1"/>
</dbReference>